<protein>
    <submittedName>
        <fullName evidence="2">Uncharacterized protein</fullName>
    </submittedName>
</protein>
<gene>
    <name evidence="2" type="ORF">KUTeg_008485</name>
</gene>
<sequence>MEIIQKQDVKHMSQSQPIRTSTSVRISFSQSKSRIETSFRKPLPPLPQSKPCQIVTPTRFQ</sequence>
<keyword evidence="3" id="KW-1185">Reference proteome</keyword>
<evidence type="ECO:0000256" key="1">
    <source>
        <dbReference type="SAM" id="MobiDB-lite"/>
    </source>
</evidence>
<feature type="region of interest" description="Disordered" evidence="1">
    <location>
        <begin position="1"/>
        <end position="61"/>
    </location>
</feature>
<dbReference type="EMBL" id="JARBDR010000342">
    <property type="protein sequence ID" value="KAJ8313924.1"/>
    <property type="molecule type" value="Genomic_DNA"/>
</dbReference>
<feature type="compositionally biased region" description="Basic and acidic residues" evidence="1">
    <location>
        <begin position="1"/>
        <end position="11"/>
    </location>
</feature>
<proteinExistence type="predicted"/>
<name>A0ABQ9F989_TEGGR</name>
<feature type="compositionally biased region" description="Polar residues" evidence="1">
    <location>
        <begin position="12"/>
        <end position="32"/>
    </location>
</feature>
<comment type="caution">
    <text evidence="2">The sequence shown here is derived from an EMBL/GenBank/DDBJ whole genome shotgun (WGS) entry which is preliminary data.</text>
</comment>
<reference evidence="2 3" key="1">
    <citation type="submission" date="2022-12" db="EMBL/GenBank/DDBJ databases">
        <title>Chromosome-level genome of Tegillarca granosa.</title>
        <authorList>
            <person name="Kim J."/>
        </authorList>
    </citation>
    <scope>NUCLEOTIDE SEQUENCE [LARGE SCALE GENOMIC DNA]</scope>
    <source>
        <strain evidence="2">Teg-2019</strain>
        <tissue evidence="2">Adductor muscle</tissue>
    </source>
</reference>
<organism evidence="2 3">
    <name type="scientific">Tegillarca granosa</name>
    <name type="common">Malaysian cockle</name>
    <name type="synonym">Anadara granosa</name>
    <dbReference type="NCBI Taxonomy" id="220873"/>
    <lineage>
        <taxon>Eukaryota</taxon>
        <taxon>Metazoa</taxon>
        <taxon>Spiralia</taxon>
        <taxon>Lophotrochozoa</taxon>
        <taxon>Mollusca</taxon>
        <taxon>Bivalvia</taxon>
        <taxon>Autobranchia</taxon>
        <taxon>Pteriomorphia</taxon>
        <taxon>Arcoida</taxon>
        <taxon>Arcoidea</taxon>
        <taxon>Arcidae</taxon>
        <taxon>Tegillarca</taxon>
    </lineage>
</organism>
<evidence type="ECO:0000313" key="2">
    <source>
        <dbReference type="EMBL" id="KAJ8313924.1"/>
    </source>
</evidence>
<accession>A0ABQ9F989</accession>
<evidence type="ECO:0000313" key="3">
    <source>
        <dbReference type="Proteomes" id="UP001217089"/>
    </source>
</evidence>
<dbReference type="Proteomes" id="UP001217089">
    <property type="component" value="Unassembled WGS sequence"/>
</dbReference>